<dbReference type="GO" id="GO:0072659">
    <property type="term" value="P:protein localization to plasma membrane"/>
    <property type="evidence" value="ECO:0007669"/>
    <property type="project" value="TreeGrafter"/>
</dbReference>
<dbReference type="STRING" id="104452.A0A0L7LMZ3"/>
<dbReference type="Pfam" id="PF19440">
    <property type="entry name" value="TTC7_N"/>
    <property type="match status" value="1"/>
</dbReference>
<protein>
    <submittedName>
        <fullName evidence="4">Putative tetratricopeptide repeat protein 7B</fullName>
    </submittedName>
</protein>
<dbReference type="PANTHER" id="PTHR23083">
    <property type="entry name" value="TETRATRICOPEPTIDE REPEAT PROTEIN, TPR"/>
    <property type="match status" value="1"/>
</dbReference>
<dbReference type="SUPFAM" id="SSF48452">
    <property type="entry name" value="TPR-like"/>
    <property type="match status" value="1"/>
</dbReference>
<proteinExistence type="inferred from homology"/>
<dbReference type="InterPro" id="IPR011990">
    <property type="entry name" value="TPR-like_helical_dom_sf"/>
</dbReference>
<sequence length="472" mass="51946">IRSFELASELSLLYLQRVSPWSAAGSARAGPTLETALQRVPLLHIRAGRLHSAIDSESVGRGGPTLETALQRVPLLHIRAGRLHSAIDRVVWLALQFVPRNEYEEVMLLLLVGEAMAARDAVLSQSAEFEVARAHALSNAVALIDLLVVCAARWGLLAPVLEVRRVEWCSATSTGAWNAGVRAHGVMRRATPLAPRDAPLRLVGANTCYHMGWMAEEALAIEEENEGWMLARCCLFTAIGYQMKAQKTNSRVDKDAANETALKHLVRAVQLDDNDHLAFYYLALQYMHVGMLNEAMSNETALKHLVRAVQLCDNDHLAFYYLALQYMHVGMLNEAMSNETALKHLVRAVQLDDNDHLAFYYLALQYMHVGMLNEAMAETETDGHNGYLELDALSDSQHDDTHSTRDAASIRAESAGVYRIERALSEGASSLSTQRTKAPLAAHRAHAWLLLALACLRLERVSAAAGCVAEAA</sequence>
<feature type="domain" description="Tetratricopeptide repeat protein 7 N-terminal" evidence="3">
    <location>
        <begin position="96"/>
        <end position="156"/>
    </location>
</feature>
<dbReference type="EMBL" id="JTDY01000519">
    <property type="protein sequence ID" value="KOB76817.1"/>
    <property type="molecule type" value="Genomic_DNA"/>
</dbReference>
<organism evidence="4 5">
    <name type="scientific">Operophtera brumata</name>
    <name type="common">Winter moth</name>
    <name type="synonym">Phalaena brumata</name>
    <dbReference type="NCBI Taxonomy" id="104452"/>
    <lineage>
        <taxon>Eukaryota</taxon>
        <taxon>Metazoa</taxon>
        <taxon>Ecdysozoa</taxon>
        <taxon>Arthropoda</taxon>
        <taxon>Hexapoda</taxon>
        <taxon>Insecta</taxon>
        <taxon>Pterygota</taxon>
        <taxon>Neoptera</taxon>
        <taxon>Endopterygota</taxon>
        <taxon>Lepidoptera</taxon>
        <taxon>Glossata</taxon>
        <taxon>Ditrysia</taxon>
        <taxon>Geometroidea</taxon>
        <taxon>Geometridae</taxon>
        <taxon>Larentiinae</taxon>
        <taxon>Operophtera</taxon>
    </lineage>
</organism>
<comment type="similarity">
    <text evidence="2">Belongs to the YPP1 family.</text>
</comment>
<dbReference type="InterPro" id="IPR051722">
    <property type="entry name" value="Endocytosis_PI4K-reg_protein"/>
</dbReference>
<evidence type="ECO:0000313" key="5">
    <source>
        <dbReference type="Proteomes" id="UP000037510"/>
    </source>
</evidence>
<dbReference type="Proteomes" id="UP000037510">
    <property type="component" value="Unassembled WGS sequence"/>
</dbReference>
<comment type="caution">
    <text evidence="4">The sequence shown here is derived from an EMBL/GenBank/DDBJ whole genome shotgun (WGS) entry which is preliminary data.</text>
</comment>
<dbReference type="GO" id="GO:0046854">
    <property type="term" value="P:phosphatidylinositol phosphate biosynthetic process"/>
    <property type="evidence" value="ECO:0007669"/>
    <property type="project" value="TreeGrafter"/>
</dbReference>
<evidence type="ECO:0000256" key="1">
    <source>
        <dbReference type="ARBA" id="ARBA00002550"/>
    </source>
</evidence>
<name>A0A0L7LMZ3_OPEBR</name>
<dbReference type="InterPro" id="IPR045819">
    <property type="entry name" value="TTC7_N"/>
</dbReference>
<feature type="non-terminal residue" evidence="4">
    <location>
        <position position="472"/>
    </location>
</feature>
<keyword evidence="5" id="KW-1185">Reference proteome</keyword>
<evidence type="ECO:0000259" key="3">
    <source>
        <dbReference type="Pfam" id="PF19440"/>
    </source>
</evidence>
<dbReference type="PANTHER" id="PTHR23083:SF464">
    <property type="entry name" value="TETRATRICOPEPTIDE REPEAT DOMAIN 7, ISOFORM A"/>
    <property type="match status" value="1"/>
</dbReference>
<reference evidence="4 5" key="1">
    <citation type="journal article" date="2015" name="Genome Biol. Evol.">
        <title>The genome of winter moth (Operophtera brumata) provides a genomic perspective on sexual dimorphism and phenology.</title>
        <authorList>
            <person name="Derks M.F."/>
            <person name="Smit S."/>
            <person name="Salis L."/>
            <person name="Schijlen E."/>
            <person name="Bossers A."/>
            <person name="Mateman C."/>
            <person name="Pijl A.S."/>
            <person name="de Ridder D."/>
            <person name="Groenen M.A."/>
            <person name="Visser M.E."/>
            <person name="Megens H.J."/>
        </authorList>
    </citation>
    <scope>NUCLEOTIDE SEQUENCE [LARGE SCALE GENOMIC DNA]</scope>
    <source>
        <strain evidence="4">WM2013NL</strain>
        <tissue evidence="4">Head and thorax</tissue>
    </source>
</reference>
<evidence type="ECO:0000313" key="4">
    <source>
        <dbReference type="EMBL" id="KOB76817.1"/>
    </source>
</evidence>
<comment type="function">
    <text evidence="1">Involved in endocytosis.</text>
</comment>
<feature type="non-terminal residue" evidence="4">
    <location>
        <position position="1"/>
    </location>
</feature>
<dbReference type="GO" id="GO:0005886">
    <property type="term" value="C:plasma membrane"/>
    <property type="evidence" value="ECO:0007669"/>
    <property type="project" value="TreeGrafter"/>
</dbReference>
<evidence type="ECO:0000256" key="2">
    <source>
        <dbReference type="ARBA" id="ARBA00038251"/>
    </source>
</evidence>
<dbReference type="AlphaFoldDB" id="A0A0L7LMZ3"/>
<gene>
    <name evidence="4" type="ORF">OBRU01_05169</name>
</gene>
<dbReference type="Gene3D" id="1.25.40.10">
    <property type="entry name" value="Tetratricopeptide repeat domain"/>
    <property type="match status" value="2"/>
</dbReference>
<accession>A0A0L7LMZ3</accession>